<evidence type="ECO:0000256" key="9">
    <source>
        <dbReference type="ARBA" id="ARBA00023136"/>
    </source>
</evidence>
<evidence type="ECO:0000256" key="1">
    <source>
        <dbReference type="ARBA" id="ARBA00004651"/>
    </source>
</evidence>
<feature type="transmembrane region" description="Helical" evidence="14">
    <location>
        <begin position="251"/>
        <end position="272"/>
    </location>
</feature>
<dbReference type="Proteomes" id="UP000281061">
    <property type="component" value="Unassembled WGS sequence"/>
</dbReference>
<comment type="similarity">
    <text evidence="11">Belongs to the UlaA family.</text>
</comment>
<keyword evidence="8 14" id="KW-1133">Transmembrane helix</keyword>
<evidence type="ECO:0000313" key="16">
    <source>
        <dbReference type="Proteomes" id="UP000281061"/>
    </source>
</evidence>
<dbReference type="NCBIfam" id="NF006923">
    <property type="entry name" value="PRK09410.2-1"/>
    <property type="match status" value="1"/>
</dbReference>
<feature type="transmembrane region" description="Helical" evidence="14">
    <location>
        <begin position="292"/>
        <end position="314"/>
    </location>
</feature>
<dbReference type="PANTHER" id="PTHR33843:SF4">
    <property type="entry name" value="ASCORBATE-SPECIFIC PTS SYSTEM EIIC COMPONENT"/>
    <property type="match status" value="1"/>
</dbReference>
<dbReference type="Pfam" id="PF03611">
    <property type="entry name" value="EIIC-GAT"/>
    <property type="match status" value="1"/>
</dbReference>
<organism evidence="15 16">
    <name type="scientific">Lactiplantibacillus pentosus</name>
    <name type="common">Lactobacillus pentosus</name>
    <dbReference type="NCBI Taxonomy" id="1589"/>
    <lineage>
        <taxon>Bacteria</taxon>
        <taxon>Bacillati</taxon>
        <taxon>Bacillota</taxon>
        <taxon>Bacilli</taxon>
        <taxon>Lactobacillales</taxon>
        <taxon>Lactobacillaceae</taxon>
        <taxon>Lactiplantibacillus</taxon>
    </lineage>
</organism>
<proteinExistence type="inferred from homology"/>
<evidence type="ECO:0000256" key="11">
    <source>
        <dbReference type="ARBA" id="ARBA00038218"/>
    </source>
</evidence>
<dbReference type="GO" id="GO:0005886">
    <property type="term" value="C:plasma membrane"/>
    <property type="evidence" value="ECO:0007669"/>
    <property type="project" value="UniProtKB-SubCell"/>
</dbReference>
<dbReference type="InterPro" id="IPR051562">
    <property type="entry name" value="Ascorbate-PTS_EIIC"/>
</dbReference>
<dbReference type="AlphaFoldDB" id="A0AB37REA2"/>
<evidence type="ECO:0000256" key="6">
    <source>
        <dbReference type="ARBA" id="ARBA00022683"/>
    </source>
</evidence>
<evidence type="ECO:0000256" key="7">
    <source>
        <dbReference type="ARBA" id="ARBA00022692"/>
    </source>
</evidence>
<feature type="transmembrane region" description="Helical" evidence="14">
    <location>
        <begin position="450"/>
        <end position="473"/>
    </location>
</feature>
<dbReference type="InterPro" id="IPR004703">
    <property type="entry name" value="PTS_sugar-sp_permease"/>
</dbReference>
<dbReference type="EMBL" id="RDCL01000090">
    <property type="protein sequence ID" value="RMW52581.1"/>
    <property type="molecule type" value="Genomic_DNA"/>
</dbReference>
<evidence type="ECO:0000256" key="4">
    <source>
        <dbReference type="ARBA" id="ARBA00022475"/>
    </source>
</evidence>
<keyword evidence="3" id="KW-0813">Transport</keyword>
<comment type="subunit">
    <text evidence="2">Homodimer.</text>
</comment>
<comment type="subcellular location">
    <subcellularLocation>
        <location evidence="1">Cell membrane</location>
        <topology evidence="1">Multi-pass membrane protein</topology>
    </subcellularLocation>
</comment>
<sequence length="508" mass="56334">MDSALKLLLAVWDYFATNILTQPAYMIGFIVLLGYMLEKKPLYESIAGFLKAVIGYMILMVGSSGLVNSFRPILTGLKDRFNLTATVIDPYFGQNAVTDGLMKTFGRTFGDVMLLLLFAFIFNIVLVRFQKYTKLRAVFTTGNVQVQQAATAFWLLLFCFPKMGRLEVLLVMGVILGLYWAVGSNLTIRYTQDLTDGGGFAIAHQQVFGIAFISWLSDKFKLHEIKSNKKARRLEDIQLPGFLKIFNENMVATGILMLFFFGIIMLVLGRTYFNELYVTTKGVSGLAKNGSFLFYILTTSLSFAVNLAILQLGVRTFVGELTESFTGISDRLLPGSVPGIDVAATFAFGEPNAVTIGFLFGALGQFLAIGALLIFHSPTIIIAGFIPLFFDNAAFGIYANKRAGAKAAMLLPFLSGLIQVFGAALIATWVGLSKFGGYLGMFDWDTVWPFFTVLMKFLGIIGIIVVILILVVIPQLEYRHDPKNYFLMVTDYEKYKENKAAEKSLNKD</sequence>
<comment type="caution">
    <text evidence="15">The sequence shown here is derived from an EMBL/GenBank/DDBJ whole genome shotgun (WGS) entry which is preliminary data.</text>
</comment>
<gene>
    <name evidence="15" type="ORF">D6U17_13630</name>
</gene>
<feature type="transmembrane region" description="Helical" evidence="14">
    <location>
        <begin position="49"/>
        <end position="70"/>
    </location>
</feature>
<name>A0AB37REA2_LACPE</name>
<keyword evidence="9 14" id="KW-0472">Membrane</keyword>
<keyword evidence="4" id="KW-1003">Cell membrane</keyword>
<dbReference type="PANTHER" id="PTHR33843">
    <property type="entry name" value="ASCORBATE-SPECIFIC PTS SYSTEM EIIC COMPONENT"/>
    <property type="match status" value="1"/>
</dbReference>
<dbReference type="RefSeq" id="WP_122211965.1">
    <property type="nucleotide sequence ID" value="NZ_RDCH01000078.1"/>
</dbReference>
<accession>A0AB37REA2</accession>
<keyword evidence="7 14" id="KW-0812">Transmembrane</keyword>
<comment type="function">
    <text evidence="10">The phosphoenolpyruvate-dependent sugar phosphotransferase system (sugar PTS), a major carbohydrate active transport system, catalyzes the phosphorylation of incoming sugar substrates concomitantly with their translocation across the cell membrane. The enzyme II UlaABC PTS system is involved in ascorbate transport.</text>
</comment>
<evidence type="ECO:0000256" key="12">
    <source>
        <dbReference type="ARBA" id="ARBA00039702"/>
    </source>
</evidence>
<feature type="transmembrane region" description="Helical" evidence="14">
    <location>
        <begin position="20"/>
        <end position="37"/>
    </location>
</feature>
<evidence type="ECO:0000256" key="8">
    <source>
        <dbReference type="ARBA" id="ARBA00022989"/>
    </source>
</evidence>
<evidence type="ECO:0000256" key="3">
    <source>
        <dbReference type="ARBA" id="ARBA00022448"/>
    </source>
</evidence>
<dbReference type="GO" id="GO:0009401">
    <property type="term" value="P:phosphoenolpyruvate-dependent sugar phosphotransferase system"/>
    <property type="evidence" value="ECO:0007669"/>
    <property type="project" value="UniProtKB-KW"/>
</dbReference>
<evidence type="ECO:0000256" key="13">
    <source>
        <dbReference type="ARBA" id="ARBA00042859"/>
    </source>
</evidence>
<evidence type="ECO:0000256" key="14">
    <source>
        <dbReference type="SAM" id="Phobius"/>
    </source>
</evidence>
<keyword evidence="6" id="KW-0598">Phosphotransferase system</keyword>
<feature type="transmembrane region" description="Helical" evidence="14">
    <location>
        <begin position="410"/>
        <end position="430"/>
    </location>
</feature>
<keyword evidence="5" id="KW-0762">Sugar transport</keyword>
<evidence type="ECO:0000313" key="15">
    <source>
        <dbReference type="EMBL" id="RMW52581.1"/>
    </source>
</evidence>
<evidence type="ECO:0000256" key="5">
    <source>
        <dbReference type="ARBA" id="ARBA00022597"/>
    </source>
</evidence>
<evidence type="ECO:0000256" key="2">
    <source>
        <dbReference type="ARBA" id="ARBA00011738"/>
    </source>
</evidence>
<evidence type="ECO:0000256" key="10">
    <source>
        <dbReference type="ARBA" id="ARBA00037387"/>
    </source>
</evidence>
<feature type="transmembrane region" description="Helical" evidence="14">
    <location>
        <begin position="112"/>
        <end position="129"/>
    </location>
</feature>
<reference evidence="15 16" key="1">
    <citation type="submission" date="2018-10" db="EMBL/GenBank/DDBJ databases">
        <title>Genome sequences of five Lactobacillus pentosus strains isolated from brines of traditionally fermented spanish-style green table olives and differences between them.</title>
        <authorList>
            <person name="Jimenez Diaz R."/>
        </authorList>
    </citation>
    <scope>NUCLEOTIDE SEQUENCE [LARGE SCALE GENOMIC DNA]</scope>
    <source>
        <strain evidence="15 16">IG8</strain>
    </source>
</reference>
<protein>
    <recommendedName>
        <fullName evidence="12">Ascorbate-specific PTS system EIIC component</fullName>
    </recommendedName>
    <alternativeName>
        <fullName evidence="13">Ascorbate-specific permease IIC component UlaA</fullName>
    </alternativeName>
</protein>
<feature type="transmembrane region" description="Helical" evidence="14">
    <location>
        <begin position="168"/>
        <end position="188"/>
    </location>
</feature>